<evidence type="ECO:0000256" key="2">
    <source>
        <dbReference type="ARBA" id="ARBA00023012"/>
    </source>
</evidence>
<evidence type="ECO:0000313" key="8">
    <source>
        <dbReference type="Proteomes" id="UP000007719"/>
    </source>
</evidence>
<dbReference type="GO" id="GO:0000160">
    <property type="term" value="P:phosphorelay signal transduction system"/>
    <property type="evidence" value="ECO:0000318"/>
    <property type="project" value="GO_Central"/>
</dbReference>
<evidence type="ECO:0000313" key="7">
    <source>
        <dbReference type="EMBL" id="ACK41578.1"/>
    </source>
</evidence>
<dbReference type="InterPro" id="IPR013767">
    <property type="entry name" value="PAS_fold"/>
</dbReference>
<evidence type="ECO:0000256" key="3">
    <source>
        <dbReference type="PROSITE-ProRule" id="PRU00169"/>
    </source>
</evidence>
<dbReference type="AlphaFoldDB" id="B8E1Q3"/>
<dbReference type="InterPro" id="IPR050595">
    <property type="entry name" value="Bact_response_regulator"/>
</dbReference>
<gene>
    <name evidence="7" type="ordered locus">Dtur_0252</name>
</gene>
<accession>B8E1Q3</accession>
<dbReference type="InterPro" id="IPR035965">
    <property type="entry name" value="PAS-like_dom_sf"/>
</dbReference>
<dbReference type="Gene3D" id="3.30.450.20">
    <property type="entry name" value="PAS domain"/>
    <property type="match status" value="1"/>
</dbReference>
<evidence type="ECO:0000259" key="6">
    <source>
        <dbReference type="PROSITE" id="PS50112"/>
    </source>
</evidence>
<keyword evidence="1 3" id="KW-0597">Phosphoprotein</keyword>
<dbReference type="RefSeq" id="WP_012582663.1">
    <property type="nucleotide sequence ID" value="NC_011661.1"/>
</dbReference>
<feature type="modified residue" description="4-aspartylphosphate" evidence="3">
    <location>
        <position position="57"/>
    </location>
</feature>
<proteinExistence type="predicted"/>
<dbReference type="EnsemblBacteria" id="ACK41578">
    <property type="protein sequence ID" value="ACK41578"/>
    <property type="gene ID" value="Dtur_0252"/>
</dbReference>
<dbReference type="EMBL" id="CP001251">
    <property type="protein sequence ID" value="ACK41578.1"/>
    <property type="molecule type" value="Genomic_DNA"/>
</dbReference>
<organism evidence="7 8">
    <name type="scientific">Dictyoglomus turgidum (strain DSM 6724 / Z-1310)</name>
    <dbReference type="NCBI Taxonomy" id="515635"/>
    <lineage>
        <taxon>Bacteria</taxon>
        <taxon>Pseudomonadati</taxon>
        <taxon>Dictyoglomota</taxon>
        <taxon>Dictyoglomia</taxon>
        <taxon>Dictyoglomales</taxon>
        <taxon>Dictyoglomaceae</taxon>
        <taxon>Dictyoglomus</taxon>
    </lineage>
</organism>
<reference evidence="8" key="1">
    <citation type="journal article" date="2016" name="Front. Microbiol.">
        <title>The complete genome sequence of hyperthermophile Dictyoglomus turgidum DSM 6724 reveals a specialized carbohydrate fermentor.</title>
        <authorList>
            <person name="Brumm P.J."/>
            <person name="Gowda K."/>
            <person name="Robb F.T."/>
            <person name="Mead D.A."/>
        </authorList>
    </citation>
    <scope>NUCLEOTIDE SEQUENCE [LARGE SCALE GENOMIC DNA]</scope>
    <source>
        <strain evidence="8">DSM 6724 / Z-1310</strain>
    </source>
</reference>
<protein>
    <submittedName>
        <fullName evidence="7">PAS/PAC sensor protein</fullName>
    </submittedName>
</protein>
<feature type="domain" description="Response regulatory" evidence="5">
    <location>
        <begin position="8"/>
        <end position="124"/>
    </location>
</feature>
<dbReference type="SUPFAM" id="SSF52172">
    <property type="entry name" value="CheY-like"/>
    <property type="match status" value="1"/>
</dbReference>
<dbReference type="SMART" id="SM00448">
    <property type="entry name" value="REC"/>
    <property type="match status" value="1"/>
</dbReference>
<dbReference type="NCBIfam" id="TIGR00229">
    <property type="entry name" value="sensory_box"/>
    <property type="match status" value="1"/>
</dbReference>
<dbReference type="GO" id="GO:0000156">
    <property type="term" value="F:phosphorelay response regulator activity"/>
    <property type="evidence" value="ECO:0000318"/>
    <property type="project" value="GO_Central"/>
</dbReference>
<dbReference type="InterPro" id="IPR001789">
    <property type="entry name" value="Sig_transdc_resp-reg_receiver"/>
</dbReference>
<dbReference type="eggNOG" id="COG3706">
    <property type="taxonomic scope" value="Bacteria"/>
</dbReference>
<dbReference type="STRING" id="515635.Dtur_0252"/>
<keyword evidence="8" id="KW-1185">Reference proteome</keyword>
<dbReference type="InterPro" id="IPR011006">
    <property type="entry name" value="CheY-like_superfamily"/>
</dbReference>
<dbReference type="Pfam" id="PF00072">
    <property type="entry name" value="Response_reg"/>
    <property type="match status" value="1"/>
</dbReference>
<dbReference type="Proteomes" id="UP000007719">
    <property type="component" value="Chromosome"/>
</dbReference>
<dbReference type="InParanoid" id="B8E1Q3"/>
<dbReference type="PANTHER" id="PTHR44591">
    <property type="entry name" value="STRESS RESPONSE REGULATOR PROTEIN 1"/>
    <property type="match status" value="1"/>
</dbReference>
<evidence type="ECO:0000256" key="1">
    <source>
        <dbReference type="ARBA" id="ARBA00022553"/>
    </source>
</evidence>
<dbReference type="OrthoDB" id="9783388at2"/>
<keyword evidence="2" id="KW-0902">Two-component regulatory system</keyword>
<dbReference type="Pfam" id="PF00989">
    <property type="entry name" value="PAS"/>
    <property type="match status" value="1"/>
</dbReference>
<evidence type="ECO:0000259" key="5">
    <source>
        <dbReference type="PROSITE" id="PS50110"/>
    </source>
</evidence>
<dbReference type="PROSITE" id="PS50110">
    <property type="entry name" value="RESPONSE_REGULATORY"/>
    <property type="match status" value="1"/>
</dbReference>
<feature type="domain" description="PAS" evidence="6">
    <location>
        <begin position="195"/>
        <end position="248"/>
    </location>
</feature>
<dbReference type="PROSITE" id="PS50112">
    <property type="entry name" value="PAS"/>
    <property type="match status" value="1"/>
</dbReference>
<dbReference type="HOGENOM" id="CLU_908305_0_0_0"/>
<dbReference type="Gene3D" id="3.40.50.2300">
    <property type="match status" value="1"/>
</dbReference>
<dbReference type="InterPro" id="IPR000014">
    <property type="entry name" value="PAS"/>
</dbReference>
<dbReference type="SMART" id="SM00091">
    <property type="entry name" value="PAS"/>
    <property type="match status" value="1"/>
</dbReference>
<dbReference type="KEGG" id="dtu:Dtur_0252"/>
<sequence>MVPENNRDILIVEDSPTQAEYLRKILRDYNFSSFVALSGEEAIEILKSKTPKLIISDILMPGIDGFELCKIVKSSEKWKDIIVLLLTTLSDPKDIIKALDVDADAFIIKPFNKKYLISTVQFLISHSELKKLGYTESNLEINIMGKKYTLRSTQIQILNLLLFSYEKTIGDMEEIRKLKQEIKKLNEKLREIYEKDKEYDFLIEGIPIPILVIKDIRGEIIGANSSALSFFNMKKEKIIGKNIFEILHLSPLHITQLRETLTPSKDKKTVKIKATLPSGESAELRIITTPIFYKEVPAFQVSILKT</sequence>
<feature type="coiled-coil region" evidence="4">
    <location>
        <begin position="168"/>
        <end position="195"/>
    </location>
</feature>
<evidence type="ECO:0000256" key="4">
    <source>
        <dbReference type="SAM" id="Coils"/>
    </source>
</evidence>
<dbReference type="PANTHER" id="PTHR44591:SF14">
    <property type="entry name" value="PROTEIN PILG"/>
    <property type="match status" value="1"/>
</dbReference>
<dbReference type="CDD" id="cd00130">
    <property type="entry name" value="PAS"/>
    <property type="match status" value="1"/>
</dbReference>
<dbReference type="SUPFAM" id="SSF55785">
    <property type="entry name" value="PYP-like sensor domain (PAS domain)"/>
    <property type="match status" value="1"/>
</dbReference>
<dbReference type="GO" id="GO:0006355">
    <property type="term" value="P:regulation of DNA-templated transcription"/>
    <property type="evidence" value="ECO:0007669"/>
    <property type="project" value="InterPro"/>
</dbReference>
<name>B8E1Q3_DICTD</name>
<keyword evidence="4" id="KW-0175">Coiled coil</keyword>